<evidence type="ECO:0000256" key="1">
    <source>
        <dbReference type="SAM" id="MobiDB-lite"/>
    </source>
</evidence>
<dbReference type="EMBL" id="FN648428">
    <property type="protein sequence ID" value="CBN79458.1"/>
    <property type="molecule type" value="Genomic_DNA"/>
</dbReference>
<dbReference type="InterPro" id="IPR014752">
    <property type="entry name" value="Arrestin-like_C"/>
</dbReference>
<keyword evidence="3" id="KW-1185">Reference proteome</keyword>
<feature type="compositionally biased region" description="Low complexity" evidence="1">
    <location>
        <begin position="593"/>
        <end position="610"/>
    </location>
</feature>
<feature type="compositionally biased region" description="Low complexity" evidence="1">
    <location>
        <begin position="86"/>
        <end position="103"/>
    </location>
</feature>
<feature type="compositionally biased region" description="Gly residues" evidence="1">
    <location>
        <begin position="52"/>
        <end position="66"/>
    </location>
</feature>
<dbReference type="InParanoid" id="D8LJC5"/>
<accession>D8LJC5</accession>
<protein>
    <submittedName>
        <fullName evidence="2">Uncharacterized protein</fullName>
    </submittedName>
</protein>
<feature type="region of interest" description="Disordered" evidence="1">
    <location>
        <begin position="528"/>
        <end position="640"/>
    </location>
</feature>
<feature type="compositionally biased region" description="Basic and acidic residues" evidence="1">
    <location>
        <begin position="20"/>
        <end position="30"/>
    </location>
</feature>
<sequence length="640" mass="68108">MLRVPQVSCDISELQNQASREQRGDRERQGATDNRGPTPSAQAMTSQSREGAPGGGGGGGAVGGAAGLADVDIAGEVDLEDPQGPGDESNNGSSSSAATAAGGDLSTAASAGFGADAEAAGGGKSSPRGVRQRPPEGMMGNPMDGVGEDERPYNYICNLDKVNLGGPGWFNDVFKISVEVDSDRTWMDTLSLSLVPRNVFQRHCPLLDTSENITGTVTVTAPTSKRVWMSGITVTFEEHLMTVDSDTGELVGALEAQVATGQFINDKAVFSFNLDLGLLDGHRRWPVRETYVGDLMALRHRLMVSAQRPWYTFNVYSQLPLAMEYLSSAPDEDAGQENEEGGPNHVLVISDCNGRCDFDFGVDSFNLGDVLQGTVRFTDVTSPIVAAHVMLLRAEFMYGEASEVLVAEHTILGECRKEKDPLSAVGLSEEEQVRRQFMSPYVEQKDIHFVRSQGEECRMEAVLGDVDIVVDVPLHAFPLTPSHMSLTQDIAAVNDEAELVGVRYYIRLILEDSTQQAYWHTHEIFFHRSEPSPSSQGQGDDDVSSTGGEYDVDDPEAGYRSNGSFNGQQQGNGGGDSESQSRRVRQQEEEAAAKGNEAAAAAAAAGAAGAPAGGAVGVESSMEEGNSVTAPSLPGGETSR</sequence>
<dbReference type="AlphaFoldDB" id="D8LJC5"/>
<evidence type="ECO:0000313" key="2">
    <source>
        <dbReference type="EMBL" id="CBN79458.1"/>
    </source>
</evidence>
<dbReference type="EMBL" id="FN649755">
    <property type="protein sequence ID" value="CBN79458.1"/>
    <property type="molecule type" value="Genomic_DNA"/>
</dbReference>
<feature type="region of interest" description="Disordered" evidence="1">
    <location>
        <begin position="116"/>
        <end position="143"/>
    </location>
</feature>
<evidence type="ECO:0000313" key="3">
    <source>
        <dbReference type="Proteomes" id="UP000002630"/>
    </source>
</evidence>
<proteinExistence type="predicted"/>
<reference evidence="2 3" key="1">
    <citation type="journal article" date="2010" name="Nature">
        <title>The Ectocarpus genome and the independent evolution of multicellularity in brown algae.</title>
        <authorList>
            <person name="Cock J.M."/>
            <person name="Sterck L."/>
            <person name="Rouze P."/>
            <person name="Scornet D."/>
            <person name="Allen A.E."/>
            <person name="Amoutzias G."/>
            <person name="Anthouard V."/>
            <person name="Artiguenave F."/>
            <person name="Aury J.M."/>
            <person name="Badger J.H."/>
            <person name="Beszteri B."/>
            <person name="Billiau K."/>
            <person name="Bonnet E."/>
            <person name="Bothwell J.H."/>
            <person name="Bowler C."/>
            <person name="Boyen C."/>
            <person name="Brownlee C."/>
            <person name="Carrano C.J."/>
            <person name="Charrier B."/>
            <person name="Cho G.Y."/>
            <person name="Coelho S.M."/>
            <person name="Collen J."/>
            <person name="Corre E."/>
            <person name="Da Silva C."/>
            <person name="Delage L."/>
            <person name="Delaroque N."/>
            <person name="Dittami S.M."/>
            <person name="Doulbeau S."/>
            <person name="Elias M."/>
            <person name="Farnham G."/>
            <person name="Gachon C.M."/>
            <person name="Gschloessl B."/>
            <person name="Heesch S."/>
            <person name="Jabbari K."/>
            <person name="Jubin C."/>
            <person name="Kawai H."/>
            <person name="Kimura K."/>
            <person name="Kloareg B."/>
            <person name="Kupper F.C."/>
            <person name="Lang D."/>
            <person name="Le Bail A."/>
            <person name="Leblanc C."/>
            <person name="Lerouge P."/>
            <person name="Lohr M."/>
            <person name="Lopez P.J."/>
            <person name="Martens C."/>
            <person name="Maumus F."/>
            <person name="Michel G."/>
            <person name="Miranda-Saavedra D."/>
            <person name="Morales J."/>
            <person name="Moreau H."/>
            <person name="Motomura T."/>
            <person name="Nagasato C."/>
            <person name="Napoli C.A."/>
            <person name="Nelson D.R."/>
            <person name="Nyvall-Collen P."/>
            <person name="Peters A.F."/>
            <person name="Pommier C."/>
            <person name="Potin P."/>
            <person name="Poulain J."/>
            <person name="Quesneville H."/>
            <person name="Read B."/>
            <person name="Rensing S.A."/>
            <person name="Ritter A."/>
            <person name="Rousvoal S."/>
            <person name="Samanta M."/>
            <person name="Samson G."/>
            <person name="Schroeder D.C."/>
            <person name="Segurens B."/>
            <person name="Strittmatter M."/>
            <person name="Tonon T."/>
            <person name="Tregear J.W."/>
            <person name="Valentin K."/>
            <person name="von Dassow P."/>
            <person name="Yamagishi T."/>
            <person name="Van de Peer Y."/>
            <person name="Wincker P."/>
        </authorList>
    </citation>
    <scope>NUCLEOTIDE SEQUENCE [LARGE SCALE GENOMIC DNA]</scope>
    <source>
        <strain evidence="3">Ec32 / CCAP1310/4</strain>
    </source>
</reference>
<organism evidence="2 3">
    <name type="scientific">Ectocarpus siliculosus</name>
    <name type="common">Brown alga</name>
    <name type="synonym">Conferva siliculosa</name>
    <dbReference type="NCBI Taxonomy" id="2880"/>
    <lineage>
        <taxon>Eukaryota</taxon>
        <taxon>Sar</taxon>
        <taxon>Stramenopiles</taxon>
        <taxon>Ochrophyta</taxon>
        <taxon>PX clade</taxon>
        <taxon>Phaeophyceae</taxon>
        <taxon>Ectocarpales</taxon>
        <taxon>Ectocarpaceae</taxon>
        <taxon>Ectocarpus</taxon>
    </lineage>
</organism>
<dbReference type="OrthoDB" id="10354692at2759"/>
<feature type="compositionally biased region" description="Polar residues" evidence="1">
    <location>
        <begin position="31"/>
        <end position="49"/>
    </location>
</feature>
<feature type="region of interest" description="Disordered" evidence="1">
    <location>
        <begin position="1"/>
        <end position="103"/>
    </location>
</feature>
<gene>
    <name evidence="2" type="ORF">Esi_0247_0027</name>
</gene>
<feature type="compositionally biased region" description="Basic and acidic residues" evidence="1">
    <location>
        <begin position="579"/>
        <end position="592"/>
    </location>
</feature>
<name>D8LJC5_ECTSI</name>
<dbReference type="Gene3D" id="2.60.40.640">
    <property type="match status" value="2"/>
</dbReference>
<dbReference type="Proteomes" id="UP000002630">
    <property type="component" value="Linkage Group LG30"/>
</dbReference>